<accession>A0A3P4AW28</accession>
<gene>
    <name evidence="2" type="primary">potD</name>
    <name evidence="2" type="ORF">TTHNP4_00046</name>
</gene>
<evidence type="ECO:0000256" key="1">
    <source>
        <dbReference type="ARBA" id="ARBA00022729"/>
    </source>
</evidence>
<dbReference type="PANTHER" id="PTHR30006:SF2">
    <property type="entry name" value="ABC TRANSPORTER SUBSTRATE-BINDING PROTEIN"/>
    <property type="match status" value="1"/>
</dbReference>
<dbReference type="PANTHER" id="PTHR30006">
    <property type="entry name" value="THIAMINE-BINDING PERIPLASMIC PROTEIN-RELATED"/>
    <property type="match status" value="1"/>
</dbReference>
<dbReference type="Pfam" id="PF13531">
    <property type="entry name" value="SBP_bac_11"/>
    <property type="match status" value="1"/>
</dbReference>
<evidence type="ECO:0000313" key="2">
    <source>
        <dbReference type="EMBL" id="VCU54638.1"/>
    </source>
</evidence>
<dbReference type="EMBL" id="LR027520">
    <property type="protein sequence ID" value="VCU54638.1"/>
    <property type="molecule type" value="Genomic_DNA"/>
</dbReference>
<dbReference type="Gene3D" id="3.40.190.10">
    <property type="entry name" value="Periplasmic binding protein-like II"/>
    <property type="match status" value="2"/>
</dbReference>
<dbReference type="GO" id="GO:0030975">
    <property type="term" value="F:thiamine binding"/>
    <property type="evidence" value="ECO:0007669"/>
    <property type="project" value="TreeGrafter"/>
</dbReference>
<dbReference type="PIRSF" id="PIRSF002825">
    <property type="entry name" value="CfbpA"/>
    <property type="match status" value="1"/>
</dbReference>
<dbReference type="CDD" id="cd13547">
    <property type="entry name" value="PBP2_Fbp_like_2"/>
    <property type="match status" value="1"/>
</dbReference>
<geneLocation type="plasmid" evidence="2 3">
    <name>4</name>
</geneLocation>
<evidence type="ECO:0000313" key="3">
    <source>
        <dbReference type="Proteomes" id="UP000279841"/>
    </source>
</evidence>
<name>A0A3P4AW28_THETH</name>
<dbReference type="SUPFAM" id="SSF53850">
    <property type="entry name" value="Periplasmic binding protein-like II"/>
    <property type="match status" value="1"/>
</dbReference>
<dbReference type="GO" id="GO:0030288">
    <property type="term" value="C:outer membrane-bounded periplasmic space"/>
    <property type="evidence" value="ECO:0007669"/>
    <property type="project" value="TreeGrafter"/>
</dbReference>
<dbReference type="GO" id="GO:0015888">
    <property type="term" value="P:thiamine transport"/>
    <property type="evidence" value="ECO:0007669"/>
    <property type="project" value="TreeGrafter"/>
</dbReference>
<dbReference type="RefSeq" id="WP_124105582.1">
    <property type="nucleotide sequence ID" value="NZ_LR027520.1"/>
</dbReference>
<dbReference type="InterPro" id="IPR026045">
    <property type="entry name" value="Ferric-bd"/>
</dbReference>
<reference evidence="2 3" key="1">
    <citation type="submission" date="2018-10" db="EMBL/GenBank/DDBJ databases">
        <authorList>
            <person name="Peiro R."/>
            <person name="Begona"/>
            <person name="Cbmso G."/>
            <person name="Lopez M."/>
            <person name="Gonzalez S."/>
            <person name="Sacristan E."/>
            <person name="Castillo E."/>
        </authorList>
    </citation>
    <scope>NUCLEOTIDE SEQUENCE [LARGE SCALE GENOMIC DNA]</scope>
    <source>
        <strain evidence="2">TTHNAR1</strain>
        <plasmid evidence="3">4</plasmid>
    </source>
</reference>
<protein>
    <submittedName>
        <fullName evidence="2">Spermidine/putrescine-binding periplasmic protein</fullName>
    </submittedName>
</protein>
<keyword evidence="2" id="KW-0614">Plasmid</keyword>
<organism evidence="2 3">
    <name type="scientific">Thermus thermophilus</name>
    <dbReference type="NCBI Taxonomy" id="274"/>
    <lineage>
        <taxon>Bacteria</taxon>
        <taxon>Thermotogati</taxon>
        <taxon>Deinococcota</taxon>
        <taxon>Deinococci</taxon>
        <taxon>Thermales</taxon>
        <taxon>Thermaceae</taxon>
        <taxon>Thermus</taxon>
    </lineage>
</organism>
<dbReference type="AlphaFoldDB" id="A0A3P4AW28"/>
<keyword evidence="1" id="KW-0732">Signal</keyword>
<proteinExistence type="predicted"/>
<dbReference type="Proteomes" id="UP000279841">
    <property type="component" value="Plasmid 4"/>
</dbReference>
<sequence length="314" mass="34121">MKRLLILAGMALSLGLAQGGTLTLYTSEILADVNALVEAFRAQNPGVQVQVFRSGTGEVVAKLRAELEAGNPQPDLLWFANEDFLRELAGKGLLRRIPPTVPGYPVQYAHGGGLYYEVRLLYNVIAVNTQRVREAPTSWRDLLKPPFPGLLAMPDPNFSGAALATLGTLSQRLGFGFFEALKAGGMRIEQSNPVLQQKLARGEYGLAITTDFGVRQEVAKGAPLATVYPRDGAILVPTPIAVTSWSKNPELATRFLLFLLSPEAQRLFAERGYYPVMPGAPKPKGSPAQVVGIRARFADSETLSRFNALFGLRR</sequence>
<dbReference type="GO" id="GO:0030976">
    <property type="term" value="F:thiamine pyrophosphate binding"/>
    <property type="evidence" value="ECO:0007669"/>
    <property type="project" value="TreeGrafter"/>
</dbReference>